<dbReference type="AlphaFoldDB" id="A0A482EVV0"/>
<protein>
    <submittedName>
        <fullName evidence="1">Uncharacterized protein</fullName>
    </submittedName>
</protein>
<name>A0A482EVV0_SALSP</name>
<proteinExistence type="predicted"/>
<gene>
    <name evidence="1" type="ORF">NNIBIDOC_00016</name>
</gene>
<dbReference type="EMBL" id="MK356557">
    <property type="protein sequence ID" value="QBM91349.1"/>
    <property type="molecule type" value="Genomic_DNA"/>
</dbReference>
<sequence length="62" mass="7059">MQIAIRFRRNWYVHNGVLTLAKIFIGDLKANKVSRRASASLIVGSSKRKQRITAYDLISRIG</sequence>
<reference evidence="1" key="1">
    <citation type="submission" date="2019-01" db="EMBL/GenBank/DDBJ databases">
        <title>Salmonella strain 1423 plasmid sequences.</title>
        <authorList>
            <person name="Chen K."/>
            <person name="Chen S."/>
        </authorList>
    </citation>
    <scope>NUCLEOTIDE SEQUENCE</scope>
    <source>
        <strain evidence="1">Sa1423</strain>
        <plasmid evidence="1">pSa1423-90k</plasmid>
    </source>
</reference>
<geneLocation type="plasmid" evidence="1">
    <name>pSa1423-90k</name>
</geneLocation>
<evidence type="ECO:0000313" key="1">
    <source>
        <dbReference type="EMBL" id="QBM91349.1"/>
    </source>
</evidence>
<accession>A0A482EVV0</accession>
<keyword evidence="1" id="KW-0614">Plasmid</keyword>
<organism evidence="1">
    <name type="scientific">Salmonella sp</name>
    <dbReference type="NCBI Taxonomy" id="599"/>
    <lineage>
        <taxon>Bacteria</taxon>
        <taxon>Pseudomonadati</taxon>
        <taxon>Pseudomonadota</taxon>
        <taxon>Gammaproteobacteria</taxon>
        <taxon>Enterobacterales</taxon>
        <taxon>Enterobacteriaceae</taxon>
        <taxon>Salmonella</taxon>
    </lineage>
</organism>